<dbReference type="Proteomes" id="UP000054477">
    <property type="component" value="Unassembled WGS sequence"/>
</dbReference>
<organism evidence="2 3">
    <name type="scientific">Laccaria amethystina LaAM-08-1</name>
    <dbReference type="NCBI Taxonomy" id="1095629"/>
    <lineage>
        <taxon>Eukaryota</taxon>
        <taxon>Fungi</taxon>
        <taxon>Dikarya</taxon>
        <taxon>Basidiomycota</taxon>
        <taxon>Agaricomycotina</taxon>
        <taxon>Agaricomycetes</taxon>
        <taxon>Agaricomycetidae</taxon>
        <taxon>Agaricales</taxon>
        <taxon>Agaricineae</taxon>
        <taxon>Hydnangiaceae</taxon>
        <taxon>Laccaria</taxon>
    </lineage>
</organism>
<dbReference type="AlphaFoldDB" id="A0A0C9XTV0"/>
<reference evidence="3" key="2">
    <citation type="submission" date="2015-01" db="EMBL/GenBank/DDBJ databases">
        <title>Evolutionary Origins and Diversification of the Mycorrhizal Mutualists.</title>
        <authorList>
            <consortium name="DOE Joint Genome Institute"/>
            <consortium name="Mycorrhizal Genomics Consortium"/>
            <person name="Kohler A."/>
            <person name="Kuo A."/>
            <person name="Nagy L.G."/>
            <person name="Floudas D."/>
            <person name="Copeland A."/>
            <person name="Barry K.W."/>
            <person name="Cichocki N."/>
            <person name="Veneault-Fourrey C."/>
            <person name="LaButti K."/>
            <person name="Lindquist E.A."/>
            <person name="Lipzen A."/>
            <person name="Lundell T."/>
            <person name="Morin E."/>
            <person name="Murat C."/>
            <person name="Riley R."/>
            <person name="Ohm R."/>
            <person name="Sun H."/>
            <person name="Tunlid A."/>
            <person name="Henrissat B."/>
            <person name="Grigoriev I.V."/>
            <person name="Hibbett D.S."/>
            <person name="Martin F."/>
        </authorList>
    </citation>
    <scope>NUCLEOTIDE SEQUENCE [LARGE SCALE GENOMIC DNA]</scope>
    <source>
        <strain evidence="3">LaAM-08-1</strain>
    </source>
</reference>
<protein>
    <submittedName>
        <fullName evidence="2">Uncharacterized protein</fullName>
    </submittedName>
</protein>
<dbReference type="HOGENOM" id="CLU_3106739_0_0_1"/>
<sequence length="51" mass="5704">MVEKRGRGEGRQKPPSPTPHTRHLAAHAISTAHVEDDVVRYLSSSFQGPRR</sequence>
<keyword evidence="3" id="KW-1185">Reference proteome</keyword>
<reference evidence="2 3" key="1">
    <citation type="submission" date="2014-04" db="EMBL/GenBank/DDBJ databases">
        <authorList>
            <consortium name="DOE Joint Genome Institute"/>
            <person name="Kuo A."/>
            <person name="Kohler A."/>
            <person name="Nagy L.G."/>
            <person name="Floudas D."/>
            <person name="Copeland A."/>
            <person name="Barry K.W."/>
            <person name="Cichocki N."/>
            <person name="Veneault-Fourrey C."/>
            <person name="LaButti K."/>
            <person name="Lindquist E.A."/>
            <person name="Lipzen A."/>
            <person name="Lundell T."/>
            <person name="Morin E."/>
            <person name="Murat C."/>
            <person name="Sun H."/>
            <person name="Tunlid A."/>
            <person name="Henrissat B."/>
            <person name="Grigoriev I.V."/>
            <person name="Hibbett D.S."/>
            <person name="Martin F."/>
            <person name="Nordberg H.P."/>
            <person name="Cantor M.N."/>
            <person name="Hua S.X."/>
        </authorList>
    </citation>
    <scope>NUCLEOTIDE SEQUENCE [LARGE SCALE GENOMIC DNA]</scope>
    <source>
        <strain evidence="2 3">LaAM-08-1</strain>
    </source>
</reference>
<name>A0A0C9XTV0_9AGAR</name>
<evidence type="ECO:0000313" key="2">
    <source>
        <dbReference type="EMBL" id="KIK05094.1"/>
    </source>
</evidence>
<evidence type="ECO:0000313" key="3">
    <source>
        <dbReference type="Proteomes" id="UP000054477"/>
    </source>
</evidence>
<dbReference type="EMBL" id="KN838563">
    <property type="protein sequence ID" value="KIK05094.1"/>
    <property type="molecule type" value="Genomic_DNA"/>
</dbReference>
<proteinExistence type="predicted"/>
<evidence type="ECO:0000256" key="1">
    <source>
        <dbReference type="SAM" id="MobiDB-lite"/>
    </source>
</evidence>
<feature type="region of interest" description="Disordered" evidence="1">
    <location>
        <begin position="1"/>
        <end position="23"/>
    </location>
</feature>
<accession>A0A0C9XTV0</accession>
<gene>
    <name evidence="2" type="ORF">K443DRAFT_4099</name>
</gene>
<feature type="compositionally biased region" description="Basic and acidic residues" evidence="1">
    <location>
        <begin position="1"/>
        <end position="12"/>
    </location>
</feature>